<dbReference type="EMBL" id="MU277204">
    <property type="protein sequence ID" value="KAI0063096.1"/>
    <property type="molecule type" value="Genomic_DNA"/>
</dbReference>
<gene>
    <name evidence="1" type="ORF">BV25DRAFT_442794</name>
</gene>
<protein>
    <submittedName>
        <fullName evidence="1">Uncharacterized protein</fullName>
    </submittedName>
</protein>
<proteinExistence type="predicted"/>
<reference evidence="1" key="2">
    <citation type="journal article" date="2022" name="New Phytol.">
        <title>Evolutionary transition to the ectomycorrhizal habit in the genomes of a hyperdiverse lineage of mushroom-forming fungi.</title>
        <authorList>
            <person name="Looney B."/>
            <person name="Miyauchi S."/>
            <person name="Morin E."/>
            <person name="Drula E."/>
            <person name="Courty P.E."/>
            <person name="Kohler A."/>
            <person name="Kuo A."/>
            <person name="LaButti K."/>
            <person name="Pangilinan J."/>
            <person name="Lipzen A."/>
            <person name="Riley R."/>
            <person name="Andreopoulos W."/>
            <person name="He G."/>
            <person name="Johnson J."/>
            <person name="Nolan M."/>
            <person name="Tritt A."/>
            <person name="Barry K.W."/>
            <person name="Grigoriev I.V."/>
            <person name="Nagy L.G."/>
            <person name="Hibbett D."/>
            <person name="Henrissat B."/>
            <person name="Matheny P.B."/>
            <person name="Labbe J."/>
            <person name="Martin F.M."/>
        </authorList>
    </citation>
    <scope>NUCLEOTIDE SEQUENCE</scope>
    <source>
        <strain evidence="1">HHB10654</strain>
    </source>
</reference>
<evidence type="ECO:0000313" key="2">
    <source>
        <dbReference type="Proteomes" id="UP000814140"/>
    </source>
</evidence>
<comment type="caution">
    <text evidence="1">The sequence shown here is derived from an EMBL/GenBank/DDBJ whole genome shotgun (WGS) entry which is preliminary data.</text>
</comment>
<organism evidence="1 2">
    <name type="scientific">Artomyces pyxidatus</name>
    <dbReference type="NCBI Taxonomy" id="48021"/>
    <lineage>
        <taxon>Eukaryota</taxon>
        <taxon>Fungi</taxon>
        <taxon>Dikarya</taxon>
        <taxon>Basidiomycota</taxon>
        <taxon>Agaricomycotina</taxon>
        <taxon>Agaricomycetes</taxon>
        <taxon>Russulales</taxon>
        <taxon>Auriscalpiaceae</taxon>
        <taxon>Artomyces</taxon>
    </lineage>
</organism>
<name>A0ACB8T530_9AGAM</name>
<dbReference type="Proteomes" id="UP000814140">
    <property type="component" value="Unassembled WGS sequence"/>
</dbReference>
<sequence>MNVTPRACLPDEDAAVRPRTDFRVRSQPGIQIQCPSIFPTVWQVAAMLPIYPPPLRPFPPLTPTIIMQKSAQTANANINAEDLLRDARREIAALRRQLEHTKDDCATQVRLLEEDLRATRLERGNVPHASSRPPFPGDGCVRATISSDRSRTLLIQVHGFSRDSERIRRVREAMRMQTRL</sequence>
<evidence type="ECO:0000313" key="1">
    <source>
        <dbReference type="EMBL" id="KAI0063096.1"/>
    </source>
</evidence>
<keyword evidence="2" id="KW-1185">Reference proteome</keyword>
<reference evidence="1" key="1">
    <citation type="submission" date="2021-03" db="EMBL/GenBank/DDBJ databases">
        <authorList>
            <consortium name="DOE Joint Genome Institute"/>
            <person name="Ahrendt S."/>
            <person name="Looney B.P."/>
            <person name="Miyauchi S."/>
            <person name="Morin E."/>
            <person name="Drula E."/>
            <person name="Courty P.E."/>
            <person name="Chicoki N."/>
            <person name="Fauchery L."/>
            <person name="Kohler A."/>
            <person name="Kuo A."/>
            <person name="Labutti K."/>
            <person name="Pangilinan J."/>
            <person name="Lipzen A."/>
            <person name="Riley R."/>
            <person name="Andreopoulos W."/>
            <person name="He G."/>
            <person name="Johnson J."/>
            <person name="Barry K.W."/>
            <person name="Grigoriev I.V."/>
            <person name="Nagy L."/>
            <person name="Hibbett D."/>
            <person name="Henrissat B."/>
            <person name="Matheny P.B."/>
            <person name="Labbe J."/>
            <person name="Martin F."/>
        </authorList>
    </citation>
    <scope>NUCLEOTIDE SEQUENCE</scope>
    <source>
        <strain evidence="1">HHB10654</strain>
    </source>
</reference>
<accession>A0ACB8T530</accession>